<evidence type="ECO:0000256" key="1">
    <source>
        <dbReference type="ARBA" id="ARBA00022729"/>
    </source>
</evidence>
<dbReference type="Proteomes" id="UP000317557">
    <property type="component" value="Unassembled WGS sequence"/>
</dbReference>
<dbReference type="Gene3D" id="1.50.10.140">
    <property type="match status" value="1"/>
</dbReference>
<sequence>MLTLLILAGCKDNSPGQQPGTFQLLKVQADGKTLSASQANNEISIMAVFRVEFSAPVDTAAVPNNVLIAEQESGAPVELEFSFEDEQRTITATPVHSLKRKTAYRLDITENIQSAEGGEFPGVSYSFETKQGEVMLTSATANGEELSERQVLREVAYDNIELSFTFSEPLNPQDFQSYISVSPTVPNQIQLSEDSLRVTITNNEAADYYRHYTVSISGNLTSAAGAAFEGYQATFQTGLNPEYKFPEISDEQLLTNIQEATFGYFWDFAHPVSGLSRERNTSGDIVTTGGSGFGLMAILVGIHRGFITQQQGVERLDKITDFLQKADRFHGAWAHWMNGATGDAVAFSTYDDGGDLVETAFMAQGLITVREYLKQEAPNETELINRIDGLLDTIEWDWYTRGGQNVLYWHWSPEHEWRMNMPIKGYNEALIVYVLAAASETHGIEPEVYHEGWASSGAIENGQEFYGINLPVGYDYGGPLFFAHYSFLGLDPRNLSDTYADYWQQNRNHTLINHEHSIRNPNSYVGYSADSWGLTASDNPFGYQAHEPTRDNGTITPTAAVSSLPYTPEESMDAIRHFYYVLGDKLWGEYGFHDAFNPTETWWANSYLAIDQGPIIIMIENHRSGLLWDLFMKAPEIEDALDELGFSSD</sequence>
<feature type="domain" description="SbsA Ig-like" evidence="3">
    <location>
        <begin position="42"/>
        <end position="129"/>
    </location>
</feature>
<dbReference type="AlphaFoldDB" id="A0A521BWD0"/>
<dbReference type="InterPro" id="IPR032812">
    <property type="entry name" value="SbsA_Ig"/>
</dbReference>
<dbReference type="Pfam" id="PF10091">
    <property type="entry name" value="Glycoamylase"/>
    <property type="match status" value="1"/>
</dbReference>
<organism evidence="4 5">
    <name type="scientific">Gracilimonas mengyeensis</name>
    <dbReference type="NCBI Taxonomy" id="1302730"/>
    <lineage>
        <taxon>Bacteria</taxon>
        <taxon>Pseudomonadati</taxon>
        <taxon>Balneolota</taxon>
        <taxon>Balneolia</taxon>
        <taxon>Balneolales</taxon>
        <taxon>Balneolaceae</taxon>
        <taxon>Gracilimonas</taxon>
    </lineage>
</organism>
<dbReference type="InterPro" id="IPR019282">
    <property type="entry name" value="Glycoamylase-like_cons_dom"/>
</dbReference>
<dbReference type="EMBL" id="FXTP01000003">
    <property type="protein sequence ID" value="SMO51375.1"/>
    <property type="molecule type" value="Genomic_DNA"/>
</dbReference>
<accession>A0A521BWD0</accession>
<dbReference type="Pfam" id="PF13205">
    <property type="entry name" value="Big_5"/>
    <property type="match status" value="2"/>
</dbReference>
<feature type="domain" description="SbsA Ig-like" evidence="3">
    <location>
        <begin position="159"/>
        <end position="237"/>
    </location>
</feature>
<evidence type="ECO:0000259" key="2">
    <source>
        <dbReference type="Pfam" id="PF10091"/>
    </source>
</evidence>
<gene>
    <name evidence="4" type="ORF">SAMN06265219_103153</name>
</gene>
<keyword evidence="1" id="KW-0732">Signal</keyword>
<dbReference type="Gene3D" id="2.60.40.1220">
    <property type="match status" value="2"/>
</dbReference>
<feature type="domain" description="Glycoamylase-like" evidence="2">
    <location>
        <begin position="421"/>
        <end position="634"/>
    </location>
</feature>
<protein>
    <recommendedName>
        <fullName evidence="6">Glycoamylase-like domain-containing protein</fullName>
    </recommendedName>
</protein>
<reference evidence="4 5" key="1">
    <citation type="submission" date="2017-05" db="EMBL/GenBank/DDBJ databases">
        <authorList>
            <person name="Varghese N."/>
            <person name="Submissions S."/>
        </authorList>
    </citation>
    <scope>NUCLEOTIDE SEQUENCE [LARGE SCALE GENOMIC DNA]</scope>
    <source>
        <strain evidence="4 5">DSM 21985</strain>
    </source>
</reference>
<name>A0A521BWD0_9BACT</name>
<evidence type="ECO:0000313" key="4">
    <source>
        <dbReference type="EMBL" id="SMO51375.1"/>
    </source>
</evidence>
<proteinExistence type="predicted"/>
<keyword evidence="5" id="KW-1185">Reference proteome</keyword>
<evidence type="ECO:0000259" key="3">
    <source>
        <dbReference type="Pfam" id="PF13205"/>
    </source>
</evidence>
<dbReference type="InterPro" id="IPR014755">
    <property type="entry name" value="Cu-Rt/internalin_Ig-like"/>
</dbReference>
<evidence type="ECO:0000313" key="5">
    <source>
        <dbReference type="Proteomes" id="UP000317557"/>
    </source>
</evidence>
<evidence type="ECO:0008006" key="6">
    <source>
        <dbReference type="Google" id="ProtNLM"/>
    </source>
</evidence>